<dbReference type="InterPro" id="IPR050695">
    <property type="entry name" value="N-acetylmuramoyl_amidase_3"/>
</dbReference>
<gene>
    <name evidence="6" type="ORF">MUY27_08005</name>
</gene>
<feature type="signal peptide" evidence="4">
    <location>
        <begin position="1"/>
        <end position="30"/>
    </location>
</feature>
<keyword evidence="4" id="KW-0732">Signal</keyword>
<evidence type="ECO:0000256" key="4">
    <source>
        <dbReference type="SAM" id="SignalP"/>
    </source>
</evidence>
<dbReference type="GO" id="GO:0009253">
    <property type="term" value="P:peptidoglycan catabolic process"/>
    <property type="evidence" value="ECO:0007669"/>
    <property type="project" value="InterPro"/>
</dbReference>
<proteinExistence type="predicted"/>
<evidence type="ECO:0000256" key="2">
    <source>
        <dbReference type="ARBA" id="ARBA00011901"/>
    </source>
</evidence>
<reference evidence="6" key="1">
    <citation type="submission" date="2022-04" db="EMBL/GenBank/DDBJ databases">
        <title>Mucilaginibacter sp. RS28 isolated from freshwater.</title>
        <authorList>
            <person name="Ko S.-R."/>
        </authorList>
    </citation>
    <scope>NUCLEOTIDE SEQUENCE</scope>
    <source>
        <strain evidence="6">RS28</strain>
    </source>
</reference>
<feature type="domain" description="MurNAc-LAA" evidence="5">
    <location>
        <begin position="123"/>
        <end position="298"/>
    </location>
</feature>
<dbReference type="GO" id="GO:0008745">
    <property type="term" value="F:N-acetylmuramoyl-L-alanine amidase activity"/>
    <property type="evidence" value="ECO:0007669"/>
    <property type="project" value="UniProtKB-EC"/>
</dbReference>
<dbReference type="Pfam" id="PF01520">
    <property type="entry name" value="Amidase_3"/>
    <property type="match status" value="1"/>
</dbReference>
<dbReference type="SMART" id="SM00646">
    <property type="entry name" value="Ami_3"/>
    <property type="match status" value="1"/>
</dbReference>
<dbReference type="PANTHER" id="PTHR30404">
    <property type="entry name" value="N-ACETYLMURAMOYL-L-ALANINE AMIDASE"/>
    <property type="match status" value="1"/>
</dbReference>
<dbReference type="EC" id="3.5.1.28" evidence="2"/>
<evidence type="ECO:0000259" key="5">
    <source>
        <dbReference type="SMART" id="SM00646"/>
    </source>
</evidence>
<keyword evidence="7" id="KW-1185">Reference proteome</keyword>
<evidence type="ECO:0000256" key="3">
    <source>
        <dbReference type="ARBA" id="ARBA00022801"/>
    </source>
</evidence>
<comment type="catalytic activity">
    <reaction evidence="1">
        <text>Hydrolyzes the link between N-acetylmuramoyl residues and L-amino acid residues in certain cell-wall glycopeptides.</text>
        <dbReference type="EC" id="3.5.1.28"/>
    </reaction>
</comment>
<keyword evidence="3" id="KW-0378">Hydrolase</keyword>
<comment type="caution">
    <text evidence="6">The sequence shown here is derived from an EMBL/GenBank/DDBJ whole genome shotgun (WGS) entry which is preliminary data.</text>
</comment>
<evidence type="ECO:0000313" key="6">
    <source>
        <dbReference type="EMBL" id="MCJ8209648.1"/>
    </source>
</evidence>
<dbReference type="RefSeq" id="WP_245129482.1">
    <property type="nucleotide sequence ID" value="NZ_JALJEJ010000003.1"/>
</dbReference>
<sequence>MKNKAFRSFIYSTHAFVFYFLLFSAAETRAANFNYVDTTQREPETVKKDTLNTAYSGYKLRTIVVDAGHGGKRPGAYGSYSVEKNVTLALAFKLQKAIEKELPDVKVVMTRTTDDDILWQKRSDIANENKGDLFISLHCNSLADKVVTVRGRRTRVPDQSGRGVLLLVYGFQRHGDETGGDKEQAAAIRENLFEENDVKSSTGVDFNDPTQVILLNAFKNKYRKQSIHFADIVNDEFKFTDGRPSEGVREQSILILCHSAMPAVLVETGYINNPKDEAYLNSEDGQNEIVATLVRSLKIYKKEVEQPN</sequence>
<accession>A0A9X1X281</accession>
<dbReference type="Gene3D" id="3.40.630.40">
    <property type="entry name" value="Zn-dependent exopeptidases"/>
    <property type="match status" value="1"/>
</dbReference>
<organism evidence="6 7">
    <name type="scientific">Mucilaginibacter straminoryzae</name>
    <dbReference type="NCBI Taxonomy" id="2932774"/>
    <lineage>
        <taxon>Bacteria</taxon>
        <taxon>Pseudomonadati</taxon>
        <taxon>Bacteroidota</taxon>
        <taxon>Sphingobacteriia</taxon>
        <taxon>Sphingobacteriales</taxon>
        <taxon>Sphingobacteriaceae</taxon>
        <taxon>Mucilaginibacter</taxon>
    </lineage>
</organism>
<feature type="chain" id="PRO_5040740288" description="N-acetylmuramoyl-L-alanine amidase" evidence="4">
    <location>
        <begin position="31"/>
        <end position="308"/>
    </location>
</feature>
<name>A0A9X1X281_9SPHI</name>
<dbReference type="InterPro" id="IPR002508">
    <property type="entry name" value="MurNAc-LAA_cat"/>
</dbReference>
<evidence type="ECO:0000313" key="7">
    <source>
        <dbReference type="Proteomes" id="UP001139450"/>
    </source>
</evidence>
<dbReference type="Proteomes" id="UP001139450">
    <property type="component" value="Unassembled WGS sequence"/>
</dbReference>
<dbReference type="CDD" id="cd02696">
    <property type="entry name" value="MurNAc-LAA"/>
    <property type="match status" value="1"/>
</dbReference>
<dbReference type="EMBL" id="JALJEJ010000003">
    <property type="protein sequence ID" value="MCJ8209648.1"/>
    <property type="molecule type" value="Genomic_DNA"/>
</dbReference>
<evidence type="ECO:0000256" key="1">
    <source>
        <dbReference type="ARBA" id="ARBA00001561"/>
    </source>
</evidence>
<dbReference type="SUPFAM" id="SSF53187">
    <property type="entry name" value="Zn-dependent exopeptidases"/>
    <property type="match status" value="1"/>
</dbReference>
<dbReference type="AlphaFoldDB" id="A0A9X1X281"/>
<dbReference type="GO" id="GO:0030288">
    <property type="term" value="C:outer membrane-bounded periplasmic space"/>
    <property type="evidence" value="ECO:0007669"/>
    <property type="project" value="TreeGrafter"/>
</dbReference>
<dbReference type="PANTHER" id="PTHR30404:SF0">
    <property type="entry name" value="N-ACETYLMURAMOYL-L-ALANINE AMIDASE AMIC"/>
    <property type="match status" value="1"/>
</dbReference>
<protein>
    <recommendedName>
        <fullName evidence="2">N-acetylmuramoyl-L-alanine amidase</fullName>
        <ecNumber evidence="2">3.5.1.28</ecNumber>
    </recommendedName>
</protein>